<gene>
    <name evidence="2" type="ORF">AWC04_10970</name>
</gene>
<sequence>MLVLAGIAGWLATRTNPHYAEPVAGLPSRGTLLPLAGVLVALAGVCLAAALGARRRPAPAGFPAEPGAG</sequence>
<reference evidence="2 3" key="1">
    <citation type="submission" date="2016-01" db="EMBL/GenBank/DDBJ databases">
        <title>The new phylogeny of the genus Mycobacterium.</title>
        <authorList>
            <person name="Tarcisio F."/>
            <person name="Conor M."/>
            <person name="Antonella G."/>
            <person name="Elisabetta G."/>
            <person name="Giulia F.S."/>
            <person name="Sara T."/>
            <person name="Anna F."/>
            <person name="Clotilde B."/>
            <person name="Roberto B."/>
            <person name="Veronica D.S."/>
            <person name="Fabio R."/>
            <person name="Monica P."/>
            <person name="Olivier J."/>
            <person name="Enrico T."/>
            <person name="Nicola S."/>
        </authorList>
    </citation>
    <scope>NUCLEOTIDE SEQUENCE [LARGE SCALE GENOMIC DNA]</scope>
    <source>
        <strain evidence="2 3">DSM 44179</strain>
    </source>
</reference>
<keyword evidence="1" id="KW-0812">Transmembrane</keyword>
<keyword evidence="1" id="KW-1133">Transmembrane helix</keyword>
<proteinExistence type="predicted"/>
<keyword evidence="1" id="KW-0472">Membrane</keyword>
<keyword evidence="3" id="KW-1185">Reference proteome</keyword>
<dbReference type="AlphaFoldDB" id="A0A1X1RD04"/>
<dbReference type="EMBL" id="LQOJ01000039">
    <property type="protein sequence ID" value="ORV03147.1"/>
    <property type="molecule type" value="Genomic_DNA"/>
</dbReference>
<dbReference type="STRING" id="1793.AWC04_10970"/>
<name>A0A1X1RD04_MYCFA</name>
<evidence type="ECO:0000313" key="2">
    <source>
        <dbReference type="EMBL" id="ORV03147.1"/>
    </source>
</evidence>
<feature type="transmembrane region" description="Helical" evidence="1">
    <location>
        <begin position="30"/>
        <end position="53"/>
    </location>
</feature>
<comment type="caution">
    <text evidence="2">The sequence shown here is derived from an EMBL/GenBank/DDBJ whole genome shotgun (WGS) entry which is preliminary data.</text>
</comment>
<organism evidence="2 3">
    <name type="scientific">Mycolicibacterium fallax</name>
    <name type="common">Mycobacterium fallax</name>
    <dbReference type="NCBI Taxonomy" id="1793"/>
    <lineage>
        <taxon>Bacteria</taxon>
        <taxon>Bacillati</taxon>
        <taxon>Actinomycetota</taxon>
        <taxon>Actinomycetes</taxon>
        <taxon>Mycobacteriales</taxon>
        <taxon>Mycobacteriaceae</taxon>
        <taxon>Mycolicibacterium</taxon>
    </lineage>
</organism>
<evidence type="ECO:0000313" key="3">
    <source>
        <dbReference type="Proteomes" id="UP000193484"/>
    </source>
</evidence>
<protein>
    <submittedName>
        <fullName evidence="2">Uncharacterized protein</fullName>
    </submittedName>
</protein>
<accession>A0A1X1RD04</accession>
<evidence type="ECO:0000256" key="1">
    <source>
        <dbReference type="SAM" id="Phobius"/>
    </source>
</evidence>
<dbReference type="Proteomes" id="UP000193484">
    <property type="component" value="Unassembled WGS sequence"/>
</dbReference>